<feature type="transmembrane region" description="Helical" evidence="9">
    <location>
        <begin position="12"/>
        <end position="31"/>
    </location>
</feature>
<evidence type="ECO:0000256" key="5">
    <source>
        <dbReference type="ARBA" id="ARBA00022692"/>
    </source>
</evidence>
<dbReference type="AlphaFoldDB" id="A0A2V3IW97"/>
<proteinExistence type="inferred from homology"/>
<dbReference type="PRINTS" id="PR00783">
    <property type="entry name" value="MINTRINSICP"/>
</dbReference>
<feature type="transmembrane region" description="Helical" evidence="9">
    <location>
        <begin position="189"/>
        <end position="213"/>
    </location>
</feature>
<dbReference type="GO" id="GO:0005886">
    <property type="term" value="C:plasma membrane"/>
    <property type="evidence" value="ECO:0007669"/>
    <property type="project" value="UniProtKB-SubCell"/>
</dbReference>
<feature type="transmembrane region" description="Helical" evidence="9">
    <location>
        <begin position="148"/>
        <end position="169"/>
    </location>
</feature>
<sequence length="240" mass="25148">MALEEWRTKFGKAMMELVGTAMLVMTIQISIATSQALAPVAIGLVLIAIVYSAGPISGGHVNPAISLSVFIRGKMSLDEMLLYWLFQVVGGILGALLGGLICGSLIAAHIGTGYHFVQAFLAEFTFTALLCFVVLATATNSKVENNPYYGASIGIVVFVGVIAVGPISGGAFNPAVVLGLGLVKHFWKLAYMLWVSLANLLGGVAGAAVFYVVAPDEFEHFSDEAHGLADQARALLPTSS</sequence>
<evidence type="ECO:0000256" key="2">
    <source>
        <dbReference type="ARBA" id="ARBA00006175"/>
    </source>
</evidence>
<keyword evidence="11" id="KW-1185">Reference proteome</keyword>
<keyword evidence="6 9" id="KW-1133">Transmembrane helix</keyword>
<dbReference type="GO" id="GO:0015250">
    <property type="term" value="F:water channel activity"/>
    <property type="evidence" value="ECO:0007669"/>
    <property type="project" value="TreeGrafter"/>
</dbReference>
<feature type="transmembrane region" description="Helical" evidence="9">
    <location>
        <begin position="116"/>
        <end position="136"/>
    </location>
</feature>
<comment type="caution">
    <text evidence="10">The sequence shown here is derived from an EMBL/GenBank/DDBJ whole genome shotgun (WGS) entry which is preliminary data.</text>
</comment>
<keyword evidence="7 9" id="KW-0472">Membrane</keyword>
<evidence type="ECO:0000256" key="4">
    <source>
        <dbReference type="ARBA" id="ARBA00022475"/>
    </source>
</evidence>
<dbReference type="OrthoDB" id="3222at2759"/>
<protein>
    <submittedName>
        <fullName evidence="10">Aquaporin-8</fullName>
    </submittedName>
</protein>
<dbReference type="EMBL" id="NBIV01000039">
    <property type="protein sequence ID" value="PXF46416.1"/>
    <property type="molecule type" value="Genomic_DNA"/>
</dbReference>
<dbReference type="InterPro" id="IPR034294">
    <property type="entry name" value="Aquaporin_transptr"/>
</dbReference>
<evidence type="ECO:0000256" key="6">
    <source>
        <dbReference type="ARBA" id="ARBA00022989"/>
    </source>
</evidence>
<feature type="transmembrane region" description="Helical" evidence="9">
    <location>
        <begin position="81"/>
        <end position="110"/>
    </location>
</feature>
<comment type="subcellular location">
    <subcellularLocation>
        <location evidence="1">Cell membrane</location>
        <topology evidence="1">Multi-pass membrane protein</topology>
    </subcellularLocation>
</comment>
<feature type="transmembrane region" description="Helical" evidence="9">
    <location>
        <begin position="37"/>
        <end position="61"/>
    </location>
</feature>
<keyword evidence="3 8" id="KW-0813">Transport</keyword>
<evidence type="ECO:0000256" key="3">
    <source>
        <dbReference type="ARBA" id="ARBA00022448"/>
    </source>
</evidence>
<dbReference type="Proteomes" id="UP000247409">
    <property type="component" value="Unassembled WGS sequence"/>
</dbReference>
<dbReference type="PROSITE" id="PS00221">
    <property type="entry name" value="MIP"/>
    <property type="match status" value="1"/>
</dbReference>
<evidence type="ECO:0000313" key="10">
    <source>
        <dbReference type="EMBL" id="PXF46416.1"/>
    </source>
</evidence>
<evidence type="ECO:0000256" key="8">
    <source>
        <dbReference type="RuleBase" id="RU000477"/>
    </source>
</evidence>
<dbReference type="InterPro" id="IPR022357">
    <property type="entry name" value="MIP_CS"/>
</dbReference>
<dbReference type="PANTHER" id="PTHR19139">
    <property type="entry name" value="AQUAPORIN TRANSPORTER"/>
    <property type="match status" value="1"/>
</dbReference>
<evidence type="ECO:0000313" key="11">
    <source>
        <dbReference type="Proteomes" id="UP000247409"/>
    </source>
</evidence>
<dbReference type="SUPFAM" id="SSF81338">
    <property type="entry name" value="Aquaporin-like"/>
    <property type="match status" value="1"/>
</dbReference>
<dbReference type="Pfam" id="PF00230">
    <property type="entry name" value="MIP"/>
    <property type="match status" value="1"/>
</dbReference>
<dbReference type="PANTHER" id="PTHR19139:SF199">
    <property type="entry name" value="MIP17260P"/>
    <property type="match status" value="1"/>
</dbReference>
<accession>A0A2V3IW97</accession>
<comment type="similarity">
    <text evidence="2 8">Belongs to the MIP/aquaporin (TC 1.A.8) family.</text>
</comment>
<organism evidence="10 11">
    <name type="scientific">Gracilariopsis chorda</name>
    <dbReference type="NCBI Taxonomy" id="448386"/>
    <lineage>
        <taxon>Eukaryota</taxon>
        <taxon>Rhodophyta</taxon>
        <taxon>Florideophyceae</taxon>
        <taxon>Rhodymeniophycidae</taxon>
        <taxon>Gracilariales</taxon>
        <taxon>Gracilariaceae</taxon>
        <taxon>Gracilariopsis</taxon>
    </lineage>
</organism>
<evidence type="ECO:0000256" key="1">
    <source>
        <dbReference type="ARBA" id="ARBA00004651"/>
    </source>
</evidence>
<dbReference type="InterPro" id="IPR023271">
    <property type="entry name" value="Aquaporin-like"/>
</dbReference>
<keyword evidence="5 8" id="KW-0812">Transmembrane</keyword>
<dbReference type="STRING" id="448386.A0A2V3IW97"/>
<gene>
    <name evidence="10" type="ORF">BWQ96_03810</name>
</gene>
<evidence type="ECO:0000256" key="9">
    <source>
        <dbReference type="SAM" id="Phobius"/>
    </source>
</evidence>
<dbReference type="Gene3D" id="1.20.1080.10">
    <property type="entry name" value="Glycerol uptake facilitator protein"/>
    <property type="match status" value="1"/>
</dbReference>
<name>A0A2V3IW97_9FLOR</name>
<evidence type="ECO:0000256" key="7">
    <source>
        <dbReference type="ARBA" id="ARBA00023136"/>
    </source>
</evidence>
<reference evidence="10 11" key="1">
    <citation type="journal article" date="2018" name="Mol. Biol. Evol.">
        <title>Analysis of the draft genome of the red seaweed Gracilariopsis chorda provides insights into genome size evolution in Rhodophyta.</title>
        <authorList>
            <person name="Lee J."/>
            <person name="Yang E.C."/>
            <person name="Graf L."/>
            <person name="Yang J.H."/>
            <person name="Qiu H."/>
            <person name="Zel Zion U."/>
            <person name="Chan C.X."/>
            <person name="Stephens T.G."/>
            <person name="Weber A.P.M."/>
            <person name="Boo G.H."/>
            <person name="Boo S.M."/>
            <person name="Kim K.M."/>
            <person name="Shin Y."/>
            <person name="Jung M."/>
            <person name="Lee S.J."/>
            <person name="Yim H.S."/>
            <person name="Lee J.H."/>
            <person name="Bhattacharya D."/>
            <person name="Yoon H.S."/>
        </authorList>
    </citation>
    <scope>NUCLEOTIDE SEQUENCE [LARGE SCALE GENOMIC DNA]</scope>
    <source>
        <strain evidence="10 11">SKKU-2015</strain>
        <tissue evidence="10">Whole body</tissue>
    </source>
</reference>
<dbReference type="InterPro" id="IPR000425">
    <property type="entry name" value="MIP"/>
</dbReference>
<keyword evidence="4" id="KW-1003">Cell membrane</keyword>